<dbReference type="Proteomes" id="UP000184330">
    <property type="component" value="Unassembled WGS sequence"/>
</dbReference>
<evidence type="ECO:0000259" key="2">
    <source>
        <dbReference type="PROSITE" id="PS50097"/>
    </source>
</evidence>
<feature type="domain" description="BTB" evidence="2">
    <location>
        <begin position="48"/>
        <end position="111"/>
    </location>
</feature>
<evidence type="ECO:0000256" key="1">
    <source>
        <dbReference type="SAM" id="MobiDB-lite"/>
    </source>
</evidence>
<dbReference type="InterPro" id="IPR011333">
    <property type="entry name" value="SKP1/BTB/POZ_sf"/>
</dbReference>
<feature type="compositionally biased region" description="Basic residues" evidence="1">
    <location>
        <begin position="1"/>
        <end position="10"/>
    </location>
</feature>
<dbReference type="Gene3D" id="3.30.710.10">
    <property type="entry name" value="Potassium Channel Kv1.1, Chain A"/>
    <property type="match status" value="1"/>
</dbReference>
<dbReference type="EMBL" id="FJOG01000002">
    <property type="protein sequence ID" value="CZR52428.1"/>
    <property type="molecule type" value="Genomic_DNA"/>
</dbReference>
<dbReference type="Pfam" id="PF00651">
    <property type="entry name" value="BTB"/>
    <property type="match status" value="1"/>
</dbReference>
<dbReference type="InterPro" id="IPR000210">
    <property type="entry name" value="BTB/POZ_dom"/>
</dbReference>
<proteinExistence type="predicted"/>
<protein>
    <recommendedName>
        <fullName evidence="2">BTB domain-containing protein</fullName>
    </recommendedName>
</protein>
<dbReference type="CDD" id="cd18186">
    <property type="entry name" value="BTB_POZ_ZBTB_KLHL-like"/>
    <property type="match status" value="1"/>
</dbReference>
<organism evidence="3 4">
    <name type="scientific">Phialocephala subalpina</name>
    <dbReference type="NCBI Taxonomy" id="576137"/>
    <lineage>
        <taxon>Eukaryota</taxon>
        <taxon>Fungi</taxon>
        <taxon>Dikarya</taxon>
        <taxon>Ascomycota</taxon>
        <taxon>Pezizomycotina</taxon>
        <taxon>Leotiomycetes</taxon>
        <taxon>Helotiales</taxon>
        <taxon>Mollisiaceae</taxon>
        <taxon>Phialocephala</taxon>
        <taxon>Phialocephala fortinii species complex</taxon>
    </lineage>
</organism>
<keyword evidence="4" id="KW-1185">Reference proteome</keyword>
<evidence type="ECO:0000313" key="3">
    <source>
        <dbReference type="EMBL" id="CZR52428.1"/>
    </source>
</evidence>
<dbReference type="OrthoDB" id="3559493at2759"/>
<dbReference type="PANTHER" id="PTHR47843:SF2">
    <property type="entry name" value="BTB DOMAIN-CONTAINING PROTEIN"/>
    <property type="match status" value="1"/>
</dbReference>
<reference evidence="3 4" key="1">
    <citation type="submission" date="2016-03" db="EMBL/GenBank/DDBJ databases">
        <authorList>
            <person name="Ploux O."/>
        </authorList>
    </citation>
    <scope>NUCLEOTIDE SEQUENCE [LARGE SCALE GENOMIC DNA]</scope>
    <source>
        <strain evidence="3 4">UAMH 11012</strain>
    </source>
</reference>
<dbReference type="PROSITE" id="PS50097">
    <property type="entry name" value="BTB"/>
    <property type="match status" value="1"/>
</dbReference>
<dbReference type="SUPFAM" id="SSF54695">
    <property type="entry name" value="POZ domain"/>
    <property type="match status" value="1"/>
</dbReference>
<dbReference type="AlphaFoldDB" id="A0A1L7WI25"/>
<name>A0A1L7WI25_9HELO</name>
<accession>A0A1L7WI25</accession>
<feature type="region of interest" description="Disordered" evidence="1">
    <location>
        <begin position="1"/>
        <end position="21"/>
    </location>
</feature>
<evidence type="ECO:0000313" key="4">
    <source>
        <dbReference type="Proteomes" id="UP000184330"/>
    </source>
</evidence>
<dbReference type="PANTHER" id="PTHR47843">
    <property type="entry name" value="BTB DOMAIN-CONTAINING PROTEIN-RELATED"/>
    <property type="match status" value="1"/>
</dbReference>
<gene>
    <name evidence="3" type="ORF">PAC_02305</name>
</gene>
<sequence length="294" mass="33298">MAVMTRKRKASSVSSDEMNIKPSKSPRIRLVHIPTKSKPAPSFLGEQEIVTIGLESATNAIPVHKNFITHYSPFFAAHFSSSSHLTIEDLKPQTFNIFLSWLYTQKITTPYSRPDINVLISLWLLAGRFLVSKLQNQIIGMIFEKQFSGYIIRETFWEVFERTERGSKIRTFLVDGFVRKMGDLTSRDGNGEKGLGYEWLPREMLEDVLVEIKCNGGVGEQPFLNARDLSSIKNYVRVIVFAPNFGEPPSMAKQDFSSAAPPSSLFHRQAYSTVKLIPPSKLINDPYPILRVPQ</sequence>